<feature type="transmembrane region" description="Helical" evidence="6">
    <location>
        <begin position="15"/>
        <end position="39"/>
    </location>
</feature>
<dbReference type="PROSITE" id="PS00761">
    <property type="entry name" value="SPASE_I_3"/>
    <property type="match status" value="1"/>
</dbReference>
<keyword evidence="6" id="KW-0472">Membrane</keyword>
<dbReference type="InterPro" id="IPR000223">
    <property type="entry name" value="Pept_S26A_signal_pept_1"/>
</dbReference>
<dbReference type="InterPro" id="IPR036286">
    <property type="entry name" value="LexA/Signal_pep-like_sf"/>
</dbReference>
<evidence type="ECO:0000256" key="5">
    <source>
        <dbReference type="ARBA" id="ARBA00022801"/>
    </source>
</evidence>
<keyword evidence="5 6" id="KW-0378">Hydrolase</keyword>
<keyword evidence="6" id="KW-0645">Protease</keyword>
<dbReference type="PANTHER" id="PTHR43390:SF1">
    <property type="entry name" value="CHLOROPLAST PROCESSING PEPTIDASE"/>
    <property type="match status" value="1"/>
</dbReference>
<proteinExistence type="inferred from homology"/>
<evidence type="ECO:0000259" key="7">
    <source>
        <dbReference type="Pfam" id="PF10502"/>
    </source>
</evidence>
<dbReference type="Gene3D" id="2.10.109.10">
    <property type="entry name" value="Umud Fragment, subunit A"/>
    <property type="match status" value="1"/>
</dbReference>
<evidence type="ECO:0000256" key="2">
    <source>
        <dbReference type="ARBA" id="ARBA00004401"/>
    </source>
</evidence>
<comment type="catalytic activity">
    <reaction evidence="1 6">
        <text>Cleavage of hydrophobic, N-terminal signal or leader sequences from secreted and periplasmic proteins.</text>
        <dbReference type="EC" id="3.4.21.89"/>
    </reaction>
</comment>
<organism evidence="8 9">
    <name type="scientific">Ferviditalea candida</name>
    <dbReference type="NCBI Taxonomy" id="3108399"/>
    <lineage>
        <taxon>Bacteria</taxon>
        <taxon>Bacillati</taxon>
        <taxon>Bacillota</taxon>
        <taxon>Bacilli</taxon>
        <taxon>Bacillales</taxon>
        <taxon>Paenibacillaceae</taxon>
        <taxon>Ferviditalea</taxon>
    </lineage>
</organism>
<sequence length="201" mass="23119">MEHNQNQVKREVMEWVKAIVIAGVLVGLIRWFIFAPFIVDGPSMQPNFFSGERLIVNKLIYDFRPPQRGEVIVFVAPESKDYIKRVIALPGETVKVVGDQVFINGQQIDEPYIKNEIETAKKNGTLYNTLRNFKEVNGKVEQVKVPDNELFVMGDNRPNSKDSRFGDVGFVPYAKVIGRADFVFWPFDQIHFIKHSYEVNP</sequence>
<evidence type="ECO:0000256" key="4">
    <source>
        <dbReference type="ARBA" id="ARBA00013208"/>
    </source>
</evidence>
<comment type="caution">
    <text evidence="8">The sequence shown here is derived from an EMBL/GenBank/DDBJ whole genome shotgun (WGS) entry which is preliminary data.</text>
</comment>
<comment type="similarity">
    <text evidence="3 6">Belongs to the peptidase S26 family.</text>
</comment>
<dbReference type="CDD" id="cd06530">
    <property type="entry name" value="S26_SPase_I"/>
    <property type="match status" value="1"/>
</dbReference>
<dbReference type="PROSITE" id="PS00760">
    <property type="entry name" value="SPASE_I_2"/>
    <property type="match status" value="1"/>
</dbReference>
<dbReference type="InterPro" id="IPR019533">
    <property type="entry name" value="Peptidase_S26"/>
</dbReference>
<dbReference type="GO" id="GO:0009003">
    <property type="term" value="F:signal peptidase activity"/>
    <property type="evidence" value="ECO:0007669"/>
    <property type="project" value="UniProtKB-EC"/>
</dbReference>
<dbReference type="PANTHER" id="PTHR43390">
    <property type="entry name" value="SIGNAL PEPTIDASE I"/>
    <property type="match status" value="1"/>
</dbReference>
<dbReference type="EC" id="3.4.21.89" evidence="4 6"/>
<keyword evidence="6" id="KW-1133">Transmembrane helix</keyword>
<evidence type="ECO:0000256" key="3">
    <source>
        <dbReference type="ARBA" id="ARBA00009370"/>
    </source>
</evidence>
<keyword evidence="6" id="KW-0812">Transmembrane</keyword>
<reference evidence="8" key="1">
    <citation type="submission" date="2023-12" db="EMBL/GenBank/DDBJ databases">
        <title>Fervidustalea candida gen. nov., sp. nov., a novel member of the family Paenibacillaceae isolated from a geothermal area.</title>
        <authorList>
            <person name="Li W.-J."/>
            <person name="Jiao J.-Y."/>
            <person name="Chen Y."/>
        </authorList>
    </citation>
    <scope>NUCLEOTIDE SEQUENCE</scope>
    <source>
        <strain evidence="8">SYSU GA230002</strain>
    </source>
</reference>
<dbReference type="InterPro" id="IPR019757">
    <property type="entry name" value="Pept_S26A_signal_pept_1_Lys-AS"/>
</dbReference>
<dbReference type="Proteomes" id="UP001310386">
    <property type="component" value="Unassembled WGS sequence"/>
</dbReference>
<keyword evidence="9" id="KW-1185">Reference proteome</keyword>
<protein>
    <recommendedName>
        <fullName evidence="4 6">Signal peptidase I</fullName>
        <ecNumber evidence="4 6">3.4.21.89</ecNumber>
    </recommendedName>
</protein>
<accession>A0ABU5ZFC0</accession>
<comment type="subcellular location">
    <subcellularLocation>
        <location evidence="2">Cell membrane</location>
        <topology evidence="2">Single-pass type II membrane protein</topology>
    </subcellularLocation>
    <subcellularLocation>
        <location evidence="6">Membrane</location>
        <topology evidence="6">Single-pass type II membrane protein</topology>
    </subcellularLocation>
</comment>
<dbReference type="SUPFAM" id="SSF51306">
    <property type="entry name" value="LexA/Signal peptidase"/>
    <property type="match status" value="1"/>
</dbReference>
<evidence type="ECO:0000256" key="1">
    <source>
        <dbReference type="ARBA" id="ARBA00000677"/>
    </source>
</evidence>
<dbReference type="PRINTS" id="PR00727">
    <property type="entry name" value="LEADERPTASE"/>
</dbReference>
<dbReference type="NCBIfam" id="TIGR02227">
    <property type="entry name" value="sigpep_I_bact"/>
    <property type="match status" value="1"/>
</dbReference>
<dbReference type="RefSeq" id="WP_371753302.1">
    <property type="nucleotide sequence ID" value="NZ_JAYJLD010000006.1"/>
</dbReference>
<gene>
    <name evidence="8" type="primary">lepB</name>
    <name evidence="8" type="ORF">VF724_05875</name>
</gene>
<evidence type="ECO:0000313" key="9">
    <source>
        <dbReference type="Proteomes" id="UP001310386"/>
    </source>
</evidence>
<evidence type="ECO:0000313" key="8">
    <source>
        <dbReference type="EMBL" id="MEB3101189.1"/>
    </source>
</evidence>
<dbReference type="Pfam" id="PF10502">
    <property type="entry name" value="Peptidase_S26"/>
    <property type="match status" value="1"/>
</dbReference>
<name>A0ABU5ZFC0_9BACL</name>
<feature type="domain" description="Peptidase S26" evidence="7">
    <location>
        <begin position="13"/>
        <end position="185"/>
    </location>
</feature>
<evidence type="ECO:0000256" key="6">
    <source>
        <dbReference type="RuleBase" id="RU362042"/>
    </source>
</evidence>
<dbReference type="EMBL" id="JAYJLD010000006">
    <property type="protein sequence ID" value="MEB3101189.1"/>
    <property type="molecule type" value="Genomic_DNA"/>
</dbReference>
<dbReference type="InterPro" id="IPR019758">
    <property type="entry name" value="Pept_S26A_signal_pept_1_CS"/>
</dbReference>